<reference evidence="4 5" key="1">
    <citation type="journal article" date="2021" name="Sci. Rep.">
        <title>Phenotypic and genomic hallmarks of a novel, potentially pathogenic rapidly growing Mycobacterium species related to the Mycobacterium fortuitum complex.</title>
        <authorList>
            <person name="Gharbi R."/>
            <person name="Khanna V."/>
            <person name="Frigui W."/>
            <person name="Mhenni B."/>
            <person name="Brosch R."/>
            <person name="Mardassi H."/>
        </authorList>
    </citation>
    <scope>NUCLEOTIDE SEQUENCE [LARGE SCALE GENOMIC DNA]</scope>
    <source>
        <strain evidence="4 5">TNTM28</strain>
    </source>
</reference>
<dbReference type="PANTHER" id="PTHR33175:SF3">
    <property type="entry name" value="DNA-BINDING PROTEIN HU-BETA"/>
    <property type="match status" value="1"/>
</dbReference>
<dbReference type="SMART" id="SM00411">
    <property type="entry name" value="BHL"/>
    <property type="match status" value="1"/>
</dbReference>
<comment type="caution">
    <text evidence="4">The sequence shown here is derived from an EMBL/GenBank/DDBJ whole genome shotgun (WGS) entry which is preliminary data.</text>
</comment>
<keyword evidence="1" id="KW-0226">DNA condensation</keyword>
<evidence type="ECO:0000313" key="4">
    <source>
        <dbReference type="EMBL" id="MBU9762248.1"/>
    </source>
</evidence>
<organism evidence="4 5">
    <name type="scientific">[Mycobacterium] fortunisiensis</name>
    <dbReference type="NCBI Taxonomy" id="2600579"/>
    <lineage>
        <taxon>Bacteria</taxon>
        <taxon>Bacillati</taxon>
        <taxon>Actinomycetota</taxon>
        <taxon>Actinomycetes</taxon>
        <taxon>Mycobacteriales</taxon>
        <taxon>Mycobacteriaceae</taxon>
        <taxon>Mycolicibacterium</taxon>
    </lineage>
</organism>
<dbReference type="PANTHER" id="PTHR33175">
    <property type="entry name" value="DNA-BINDING PROTEIN HU"/>
    <property type="match status" value="1"/>
</dbReference>
<sequence>MAIRRWRHGQRRRTWSQRCQAGWTGAQQKVNKAELIDELARKLGTDHRYATVVLEKFVDTIVRTVHEGDPVTITGFGAFEQRRRQVRGTRNPRSGEIAKREAVAVPVFRPSAQFKAVVSGAQRLPRQAPDPRHRGGNGRAGEDTRAAAGPTRTSAAAAGASASLQVVTMDTVHPVHALATESAEVKQTVSGPAVQKEARLTERFQRYLETHGRQVMRYRITPAGTPPLYSDLADTTENILYEAKGTADRMSVRLALGQILDYGRYVEGSRLAVLLPDTPTGDLVGLLEQHGIGCVIETTPGNFLDLTALQRCPTPSGTIAPSRQKRLAVPRRPELDAEDSWQPRDNG</sequence>
<dbReference type="EMBL" id="VOMB01000001">
    <property type="protein sequence ID" value="MBU9762248.1"/>
    <property type="molecule type" value="Genomic_DNA"/>
</dbReference>
<dbReference type="Proteomes" id="UP000812982">
    <property type="component" value="Unassembled WGS sequence"/>
</dbReference>
<evidence type="ECO:0000256" key="3">
    <source>
        <dbReference type="SAM" id="MobiDB-lite"/>
    </source>
</evidence>
<keyword evidence="5" id="KW-1185">Reference proteome</keyword>
<feature type="region of interest" description="Disordered" evidence="3">
    <location>
        <begin position="315"/>
        <end position="347"/>
    </location>
</feature>
<protein>
    <submittedName>
        <fullName evidence="4">HU family DNA-binding protein</fullName>
    </submittedName>
</protein>
<keyword evidence="2 4" id="KW-0238">DNA-binding</keyword>
<gene>
    <name evidence="4" type="ORF">FR943_00035</name>
</gene>
<evidence type="ECO:0000256" key="2">
    <source>
        <dbReference type="ARBA" id="ARBA00023125"/>
    </source>
</evidence>
<evidence type="ECO:0000313" key="5">
    <source>
        <dbReference type="Proteomes" id="UP000812982"/>
    </source>
</evidence>
<dbReference type="Pfam" id="PF00216">
    <property type="entry name" value="Bac_DNA_binding"/>
    <property type="match status" value="1"/>
</dbReference>
<dbReference type="GO" id="GO:0003677">
    <property type="term" value="F:DNA binding"/>
    <property type="evidence" value="ECO:0007669"/>
    <property type="project" value="UniProtKB-KW"/>
</dbReference>
<name>A0ABS6KFA9_9MYCO</name>
<dbReference type="InterPro" id="IPR000119">
    <property type="entry name" value="Hist_DNA-bd"/>
</dbReference>
<feature type="region of interest" description="Disordered" evidence="3">
    <location>
        <begin position="118"/>
        <end position="156"/>
    </location>
</feature>
<proteinExistence type="predicted"/>
<dbReference type="CDD" id="cd13831">
    <property type="entry name" value="HU"/>
    <property type="match status" value="1"/>
</dbReference>
<accession>A0ABS6KFA9</accession>
<evidence type="ECO:0000256" key="1">
    <source>
        <dbReference type="ARBA" id="ARBA00023067"/>
    </source>
</evidence>
<feature type="compositionally biased region" description="Low complexity" evidence="3">
    <location>
        <begin position="146"/>
        <end position="156"/>
    </location>
</feature>